<keyword evidence="5" id="KW-0813">Transport</keyword>
<dbReference type="InterPro" id="IPR038591">
    <property type="entry name" value="NolW-like_sf"/>
</dbReference>
<comment type="caution">
    <text evidence="9">The sequence shown here is derived from an EMBL/GenBank/DDBJ whole genome shotgun (WGS) entry which is preliminary data.</text>
</comment>
<dbReference type="Proteomes" id="UP000295399">
    <property type="component" value="Unassembled WGS sequence"/>
</dbReference>
<name>A0A4R2PFM6_RHOSA</name>
<dbReference type="EMBL" id="SLXO01000008">
    <property type="protein sequence ID" value="TCP32961.1"/>
    <property type="molecule type" value="Genomic_DNA"/>
</dbReference>
<sequence>MIPLFARHGTAPSLRPPRLPHRFRRFRPCRSGRAIGRAAWALPLLLLGACVTSEAPRIDQNTLAGKVARADRDGPQAARIGDGDAGDEPDAAPDRPFKRPFDARLSLDRVPSLRDGTAAGQAAAAKAPEPAVDTVDAAVPALKLPDFIDVVFGEMLKLPYATGPKVAKRADVIQLRSSGRLAAADFLSMVSTALKEYGVRVAPADGLYQIIEEESARARRPRFIRSRAHASTPADLRPVVQFVQLDAIRALDMQQLLQQAFPDRDTLAVRTDPRSGSIVLNGLPEDVAAAVQIINSMDRLQFSESMLVAFAPTFWEAEDLGRQLKDVLESEGWQVSFGQNSFYPIHIVPISFSNEILVFAKKEKAIERISYWLSYLDKPKQEGDVQQIFVYDVENTDAAILADTANAVLSGGRSAGGAADRTSQSGTNTASRTDNGGAIVVDKQGNRLIFSGSPSDYQRVLPLLRRLDTPIPEVLIEVTVAEITLTDQTEFGVDWLAENIGGNDVDFNIGTAEGLELPGGGLSAALVTGDVRAALGAFASNEQINVLSTPRLVARSGGSASIQVGSDIPVITSQQASDVQGEGGQTDILQQVNFRSTGVLLDIEPIVYGRNRVDLTVTQEVSSSLGASGAIASPTISNRNLTTQLTLEDGGTAVLGGLIQDDITVNNSGVPFLKDIPGLGKLFSVETLESNKTELLVIITAYIIRNAEDKQRFVDYLTEDINRALANPFKLKTRLSDDPL</sequence>
<dbReference type="Pfam" id="PF03958">
    <property type="entry name" value="Secretin_N"/>
    <property type="match status" value="2"/>
</dbReference>
<evidence type="ECO:0000313" key="9">
    <source>
        <dbReference type="EMBL" id="TCP32961.1"/>
    </source>
</evidence>
<feature type="domain" description="NolW-like" evidence="8">
    <location>
        <begin position="389"/>
        <end position="472"/>
    </location>
</feature>
<evidence type="ECO:0000259" key="8">
    <source>
        <dbReference type="Pfam" id="PF03958"/>
    </source>
</evidence>
<dbReference type="Gene3D" id="3.55.50.30">
    <property type="match status" value="1"/>
</dbReference>
<dbReference type="InterPro" id="IPR004846">
    <property type="entry name" value="T2SS/T3SS_dom"/>
</dbReference>
<protein>
    <submittedName>
        <fullName evidence="9">Type II secretion system protein D (GspD)</fullName>
    </submittedName>
</protein>
<feature type="region of interest" description="Disordered" evidence="6">
    <location>
        <begin position="413"/>
        <end position="436"/>
    </location>
</feature>
<feature type="domain" description="NolW-like" evidence="8">
    <location>
        <begin position="241"/>
        <end position="299"/>
    </location>
</feature>
<evidence type="ECO:0000313" key="10">
    <source>
        <dbReference type="Proteomes" id="UP000295399"/>
    </source>
</evidence>
<evidence type="ECO:0000256" key="2">
    <source>
        <dbReference type="ARBA" id="ARBA00022729"/>
    </source>
</evidence>
<dbReference type="Pfam" id="PF00263">
    <property type="entry name" value="Secretin"/>
    <property type="match status" value="1"/>
</dbReference>
<feature type="domain" description="Type II/III secretion system secretin-like" evidence="7">
    <location>
        <begin position="538"/>
        <end position="705"/>
    </location>
</feature>
<dbReference type="InterPro" id="IPR005644">
    <property type="entry name" value="NolW-like"/>
</dbReference>
<evidence type="ECO:0000256" key="4">
    <source>
        <dbReference type="RuleBase" id="RU004003"/>
    </source>
</evidence>
<proteinExistence type="inferred from homology"/>
<dbReference type="GO" id="GO:0009306">
    <property type="term" value="P:protein secretion"/>
    <property type="evidence" value="ECO:0007669"/>
    <property type="project" value="InterPro"/>
</dbReference>
<dbReference type="InParanoid" id="A0A4R2PFM6"/>
<dbReference type="GO" id="GO:0015627">
    <property type="term" value="C:type II protein secretion system complex"/>
    <property type="evidence" value="ECO:0007669"/>
    <property type="project" value="TreeGrafter"/>
</dbReference>
<evidence type="ECO:0000259" key="7">
    <source>
        <dbReference type="Pfam" id="PF00263"/>
    </source>
</evidence>
<dbReference type="AlphaFoldDB" id="A0A4R2PFM6"/>
<keyword evidence="3" id="KW-0472">Membrane</keyword>
<dbReference type="PANTHER" id="PTHR30332">
    <property type="entry name" value="PROBABLE GENERAL SECRETION PATHWAY PROTEIN D"/>
    <property type="match status" value="1"/>
</dbReference>
<evidence type="ECO:0000256" key="3">
    <source>
        <dbReference type="ARBA" id="ARBA00023136"/>
    </source>
</evidence>
<gene>
    <name evidence="9" type="ORF">EV659_10860</name>
</gene>
<dbReference type="Gene3D" id="3.30.1370.120">
    <property type="match status" value="2"/>
</dbReference>
<organism evidence="9 10">
    <name type="scientific">Rhodothalassium salexigens DSM 2132</name>
    <dbReference type="NCBI Taxonomy" id="1188247"/>
    <lineage>
        <taxon>Bacteria</taxon>
        <taxon>Pseudomonadati</taxon>
        <taxon>Pseudomonadota</taxon>
        <taxon>Alphaproteobacteria</taxon>
        <taxon>Rhodothalassiales</taxon>
        <taxon>Rhodothalassiaceae</taxon>
        <taxon>Rhodothalassium</taxon>
    </lineage>
</organism>
<keyword evidence="10" id="KW-1185">Reference proteome</keyword>
<dbReference type="InterPro" id="IPR001775">
    <property type="entry name" value="GspD/PilQ"/>
</dbReference>
<evidence type="ECO:0000256" key="6">
    <source>
        <dbReference type="SAM" id="MobiDB-lite"/>
    </source>
</evidence>
<evidence type="ECO:0000256" key="5">
    <source>
        <dbReference type="RuleBase" id="RU004004"/>
    </source>
</evidence>
<dbReference type="GO" id="GO:0009279">
    <property type="term" value="C:cell outer membrane"/>
    <property type="evidence" value="ECO:0007669"/>
    <property type="project" value="UniProtKB-SubCell"/>
</dbReference>
<feature type="region of interest" description="Disordered" evidence="6">
    <location>
        <begin position="66"/>
        <end position="99"/>
    </location>
</feature>
<feature type="region of interest" description="Disordered" evidence="6">
    <location>
        <begin position="1"/>
        <end position="20"/>
    </location>
</feature>
<dbReference type="PRINTS" id="PR01032">
    <property type="entry name" value="PHAGEIV"/>
</dbReference>
<feature type="compositionally biased region" description="Polar residues" evidence="6">
    <location>
        <begin position="421"/>
        <end position="434"/>
    </location>
</feature>
<dbReference type="InterPro" id="IPR050810">
    <property type="entry name" value="Bact_Secretion_Sys_Channel"/>
</dbReference>
<reference evidence="9 10" key="1">
    <citation type="submission" date="2019-03" db="EMBL/GenBank/DDBJ databases">
        <title>Genomic Encyclopedia of Type Strains, Phase IV (KMG-IV): sequencing the most valuable type-strain genomes for metagenomic binning, comparative biology and taxonomic classification.</title>
        <authorList>
            <person name="Goeker M."/>
        </authorList>
    </citation>
    <scope>NUCLEOTIDE SEQUENCE [LARGE SCALE GENOMIC DNA]</scope>
    <source>
        <strain evidence="9 10">DSM 2132</strain>
    </source>
</reference>
<accession>A0A4R2PFM6</accession>
<comment type="subcellular location">
    <subcellularLocation>
        <location evidence="5">Cell outer membrane</location>
    </subcellularLocation>
    <subcellularLocation>
        <location evidence="1">Membrane</location>
    </subcellularLocation>
</comment>
<dbReference type="PRINTS" id="PR00811">
    <property type="entry name" value="BCTERIALGSPD"/>
</dbReference>
<dbReference type="PANTHER" id="PTHR30332:SF25">
    <property type="entry name" value="SECRETIN XPSD"/>
    <property type="match status" value="1"/>
</dbReference>
<comment type="similarity">
    <text evidence="4">Belongs to the bacterial secretin family.</text>
</comment>
<evidence type="ECO:0000256" key="1">
    <source>
        <dbReference type="ARBA" id="ARBA00004370"/>
    </source>
</evidence>
<keyword evidence="2" id="KW-0732">Signal</keyword>